<dbReference type="Proteomes" id="UP001242045">
    <property type="component" value="Unassembled WGS sequence"/>
</dbReference>
<evidence type="ECO:0000313" key="2">
    <source>
        <dbReference type="EMBL" id="MDP9896254.1"/>
    </source>
</evidence>
<accession>A0AAW8D7Q2</accession>
<sequence length="129" mass="14057">MASAEGVGHRLAAQGDRHDHRRVLAVGLTDPSLRRGSRRHGRRLRRLVRAAPRDAGSRASAAVARGASEARAPMNAAGRAKGALLRHTQHNPGHAARQHLLCCWCSPLCSLWRDQQHDRRPCAARCGCV</sequence>
<proteinExistence type="predicted"/>
<organism evidence="2 3">
    <name type="scientific">Variovorax boronicumulans</name>
    <dbReference type="NCBI Taxonomy" id="436515"/>
    <lineage>
        <taxon>Bacteria</taxon>
        <taxon>Pseudomonadati</taxon>
        <taxon>Pseudomonadota</taxon>
        <taxon>Betaproteobacteria</taxon>
        <taxon>Burkholderiales</taxon>
        <taxon>Comamonadaceae</taxon>
        <taxon>Variovorax</taxon>
    </lineage>
</organism>
<feature type="region of interest" description="Disordered" evidence="1">
    <location>
        <begin position="51"/>
        <end position="89"/>
    </location>
</feature>
<evidence type="ECO:0000256" key="1">
    <source>
        <dbReference type="SAM" id="MobiDB-lite"/>
    </source>
</evidence>
<name>A0AAW8D7Q2_9BURK</name>
<reference evidence="2" key="1">
    <citation type="submission" date="2023-07" db="EMBL/GenBank/DDBJ databases">
        <title>Sorghum-associated microbial communities from plants grown in Nebraska, USA.</title>
        <authorList>
            <person name="Schachtman D."/>
        </authorList>
    </citation>
    <scope>NUCLEOTIDE SEQUENCE</scope>
    <source>
        <strain evidence="2">DS3754</strain>
    </source>
</reference>
<gene>
    <name evidence="2" type="ORF">J2W31_005389</name>
</gene>
<evidence type="ECO:0000313" key="3">
    <source>
        <dbReference type="Proteomes" id="UP001242045"/>
    </source>
</evidence>
<protein>
    <submittedName>
        <fullName evidence="2">Uncharacterized protein</fullName>
    </submittedName>
</protein>
<feature type="compositionally biased region" description="Low complexity" evidence="1">
    <location>
        <begin position="57"/>
        <end position="72"/>
    </location>
</feature>
<dbReference type="AlphaFoldDB" id="A0AAW8D7Q2"/>
<dbReference type="EMBL" id="JAUSRD010000017">
    <property type="protein sequence ID" value="MDP9896254.1"/>
    <property type="molecule type" value="Genomic_DNA"/>
</dbReference>
<comment type="caution">
    <text evidence="2">The sequence shown here is derived from an EMBL/GenBank/DDBJ whole genome shotgun (WGS) entry which is preliminary data.</text>
</comment>